<dbReference type="PaxDb" id="4113-PGSC0003DMT400089999"/>
<sequence>MQAFLGKSKFDGFEAENHTGEGIGVPQEPTDIMEQSCLFTSIAIGVVQLLIDDSLVPAQMLIVPSPEGENQVGDRQEQSAIDRSSRHEGFRTSQGHYNVKRSEKVGKAEEKRSRSSQKPLGDSPNKSPARQTFQRSSPCTKRTQLPKYTSAMRQMEQRSRPNSTNLSEQLDTGVKPKGEKMCMSVDHQVVR</sequence>
<dbReference type="EnsemblPlants" id="PGSC0003DMT400089999">
    <property type="protein sequence ID" value="PGSC0003DMT400089999"/>
    <property type="gene ID" value="PGSC0003DMG400039570"/>
</dbReference>
<dbReference type="AlphaFoldDB" id="M1DJD7"/>
<feature type="compositionally biased region" description="Basic and acidic residues" evidence="1">
    <location>
        <begin position="100"/>
        <end position="113"/>
    </location>
</feature>
<dbReference type="Proteomes" id="UP000011115">
    <property type="component" value="Unassembled WGS sequence"/>
</dbReference>
<feature type="compositionally biased region" description="Polar residues" evidence="1">
    <location>
        <begin position="124"/>
        <end position="147"/>
    </location>
</feature>
<dbReference type="Gramene" id="PGSC0003DMT400089999">
    <property type="protein sequence ID" value="PGSC0003DMT400089999"/>
    <property type="gene ID" value="PGSC0003DMG400039570"/>
</dbReference>
<reference evidence="3" key="1">
    <citation type="journal article" date="2011" name="Nature">
        <title>Genome sequence and analysis of the tuber crop potato.</title>
        <authorList>
            <consortium name="The Potato Genome Sequencing Consortium"/>
        </authorList>
    </citation>
    <scope>NUCLEOTIDE SEQUENCE [LARGE SCALE GENOMIC DNA]</scope>
    <source>
        <strain evidence="3">cv. DM1-3 516 R44</strain>
    </source>
</reference>
<keyword evidence="3" id="KW-1185">Reference proteome</keyword>
<organism evidence="2 3">
    <name type="scientific">Solanum tuberosum</name>
    <name type="common">Potato</name>
    <dbReference type="NCBI Taxonomy" id="4113"/>
    <lineage>
        <taxon>Eukaryota</taxon>
        <taxon>Viridiplantae</taxon>
        <taxon>Streptophyta</taxon>
        <taxon>Embryophyta</taxon>
        <taxon>Tracheophyta</taxon>
        <taxon>Spermatophyta</taxon>
        <taxon>Magnoliopsida</taxon>
        <taxon>eudicotyledons</taxon>
        <taxon>Gunneridae</taxon>
        <taxon>Pentapetalae</taxon>
        <taxon>asterids</taxon>
        <taxon>lamiids</taxon>
        <taxon>Solanales</taxon>
        <taxon>Solanaceae</taxon>
        <taxon>Solanoideae</taxon>
        <taxon>Solaneae</taxon>
        <taxon>Solanum</taxon>
    </lineage>
</organism>
<proteinExistence type="predicted"/>
<evidence type="ECO:0000313" key="2">
    <source>
        <dbReference type="EnsemblPlants" id="PGSC0003DMT400089999"/>
    </source>
</evidence>
<protein>
    <submittedName>
        <fullName evidence="2">Uncharacterized protein</fullName>
    </submittedName>
</protein>
<dbReference type="InParanoid" id="M1DJD7"/>
<accession>M1DJD7</accession>
<dbReference type="HOGENOM" id="CLU_1423780_0_0_1"/>
<name>M1DJD7_SOLTU</name>
<evidence type="ECO:0000256" key="1">
    <source>
        <dbReference type="SAM" id="MobiDB-lite"/>
    </source>
</evidence>
<reference evidence="2" key="2">
    <citation type="submission" date="2015-06" db="UniProtKB">
        <authorList>
            <consortium name="EnsemblPlants"/>
        </authorList>
    </citation>
    <scope>IDENTIFICATION</scope>
    <source>
        <strain evidence="2">DM1-3 516 R44</strain>
    </source>
</reference>
<feature type="compositionally biased region" description="Polar residues" evidence="1">
    <location>
        <begin position="160"/>
        <end position="170"/>
    </location>
</feature>
<evidence type="ECO:0000313" key="3">
    <source>
        <dbReference type="Proteomes" id="UP000011115"/>
    </source>
</evidence>
<feature type="region of interest" description="Disordered" evidence="1">
    <location>
        <begin position="65"/>
        <end position="178"/>
    </location>
</feature>